<dbReference type="InterPro" id="IPR039426">
    <property type="entry name" value="TonB-dep_rcpt-like"/>
</dbReference>
<dbReference type="Gene3D" id="2.170.130.10">
    <property type="entry name" value="TonB-dependent receptor, plug domain"/>
    <property type="match status" value="1"/>
</dbReference>
<keyword evidence="5" id="KW-0732">Signal</keyword>
<reference evidence="14 15" key="1">
    <citation type="submission" date="2017-09" db="EMBL/GenBank/DDBJ databases">
        <title>Reassesment of A. cryaerophilus.</title>
        <authorList>
            <person name="Perez-Cataluna A."/>
            <person name="Collado L."/>
            <person name="Salgado O."/>
            <person name="Lefinanco V."/>
            <person name="Figueras M.J."/>
        </authorList>
    </citation>
    <scope>NUCLEOTIDE SEQUENCE [LARGE SCALE GENOMIC DNA]</scope>
    <source>
        <strain evidence="14 15">LMG 9861</strain>
    </source>
</reference>
<evidence type="ECO:0000259" key="12">
    <source>
        <dbReference type="Pfam" id="PF00593"/>
    </source>
</evidence>
<feature type="domain" description="TonB-dependent receptor plug" evidence="13">
    <location>
        <begin position="43"/>
        <end position="132"/>
    </location>
</feature>
<dbReference type="GO" id="GO:0015344">
    <property type="term" value="F:siderophore uptake transmembrane transporter activity"/>
    <property type="evidence" value="ECO:0007669"/>
    <property type="project" value="TreeGrafter"/>
</dbReference>
<dbReference type="GO" id="GO:0044718">
    <property type="term" value="P:siderophore transmembrane transport"/>
    <property type="evidence" value="ECO:0007669"/>
    <property type="project" value="TreeGrafter"/>
</dbReference>
<evidence type="ECO:0000256" key="5">
    <source>
        <dbReference type="ARBA" id="ARBA00022729"/>
    </source>
</evidence>
<protein>
    <recommendedName>
        <fullName evidence="16">TonB-dependent receptor</fullName>
    </recommendedName>
</protein>
<evidence type="ECO:0008006" key="16">
    <source>
        <dbReference type="Google" id="ProtNLM"/>
    </source>
</evidence>
<name>A0A2S9SKI6_9BACT</name>
<evidence type="ECO:0000256" key="7">
    <source>
        <dbReference type="ARBA" id="ARBA00023136"/>
    </source>
</evidence>
<dbReference type="InterPro" id="IPR012910">
    <property type="entry name" value="Plug_dom"/>
</dbReference>
<keyword evidence="9 10" id="KW-0998">Cell outer membrane</keyword>
<dbReference type="InterPro" id="IPR037066">
    <property type="entry name" value="Plug_dom_sf"/>
</dbReference>
<keyword evidence="8" id="KW-0675">Receptor</keyword>
<evidence type="ECO:0000313" key="15">
    <source>
        <dbReference type="Proteomes" id="UP000239065"/>
    </source>
</evidence>
<evidence type="ECO:0000256" key="9">
    <source>
        <dbReference type="ARBA" id="ARBA00023237"/>
    </source>
</evidence>
<organism evidence="14 15">
    <name type="scientific">Aliarcobacter cryaerophilus</name>
    <dbReference type="NCBI Taxonomy" id="28198"/>
    <lineage>
        <taxon>Bacteria</taxon>
        <taxon>Pseudomonadati</taxon>
        <taxon>Campylobacterota</taxon>
        <taxon>Epsilonproteobacteria</taxon>
        <taxon>Campylobacterales</taxon>
        <taxon>Arcobacteraceae</taxon>
        <taxon>Aliarcobacter</taxon>
    </lineage>
</organism>
<keyword evidence="4 10" id="KW-0812">Transmembrane</keyword>
<dbReference type="EMBL" id="NXGJ01000014">
    <property type="protein sequence ID" value="PRM87083.1"/>
    <property type="molecule type" value="Genomic_DNA"/>
</dbReference>
<evidence type="ECO:0000256" key="11">
    <source>
        <dbReference type="RuleBase" id="RU003357"/>
    </source>
</evidence>
<evidence type="ECO:0000259" key="13">
    <source>
        <dbReference type="Pfam" id="PF07715"/>
    </source>
</evidence>
<keyword evidence="6 11" id="KW-0798">TonB box</keyword>
<sequence length="675" mass="77735">MYLKKLILFFSFTISSFSQELGNLLDNLNNYTDKTNLNIDYKPTAMTVLYASDLESFGINTLGEALDFIPGIQTYSGTAFAPFISVRGQSQPLNSVYEKVGFFIDGINIGANNFENFPISLIDRIEISKGSTFGLNNPYSFVASINIITKSSIKNSNNISFQTGSFDKRFTSLSLSEKLGSFDMGLGFYYLKDNKKVDAPSATLTSEAFGTSFDRKKESLEGKEDVGFLLSFKNDNFEFSNRYIKSDRQNNYGMFNLLDFNDDGYSKYETITSELKYVQDISQNNILESKIGFLQNNYQFNTYFYKLEPNNLGLYNPHFNLDFAQRDKYLSFLIKNSTFNNHEIDFGVHLSRKSTVKNDFYTNVDEDYKIGILIGSSYIPNTPHLTKLSGKDGNISDIEDKTNISYYFNDTYSYSENLSFSFLAKLDDFKEFDSAKSFKLGTVYSNDSKNIYKFILSKSSKTPSSMEDSMVGHLRVYGNKDLKNEEIESAELIYIYSDNKDKLKLNLFYSIYKNGIDSIEFDTNKYTYINKNDDEKNYGLELEYSKLFENRSKLFLNSSYNIFEYKNSYYNLDINTPVVSKLTTTLGFIYPLSSKFTISPLLRYYGDKNLLNGTEIGDVLLTDLTLSYRFSKESKLSFGAKNLFDQNYYYYGNKTKDEKMLREGRTWFTSFSYDF</sequence>
<dbReference type="AlphaFoldDB" id="A0A2S9SKI6"/>
<evidence type="ECO:0000256" key="3">
    <source>
        <dbReference type="ARBA" id="ARBA00022452"/>
    </source>
</evidence>
<comment type="similarity">
    <text evidence="10 11">Belongs to the TonB-dependent receptor family.</text>
</comment>
<dbReference type="Pfam" id="PF00593">
    <property type="entry name" value="TonB_dep_Rec_b-barrel"/>
    <property type="match status" value="1"/>
</dbReference>
<dbReference type="Proteomes" id="UP000239065">
    <property type="component" value="Unassembled WGS sequence"/>
</dbReference>
<keyword evidence="3 10" id="KW-1134">Transmembrane beta strand</keyword>
<dbReference type="InterPro" id="IPR036942">
    <property type="entry name" value="Beta-barrel_TonB_sf"/>
</dbReference>
<dbReference type="RefSeq" id="WP_105909685.1">
    <property type="nucleotide sequence ID" value="NZ_NXGJ01000014.1"/>
</dbReference>
<dbReference type="Pfam" id="PF07715">
    <property type="entry name" value="Plug"/>
    <property type="match status" value="1"/>
</dbReference>
<evidence type="ECO:0000313" key="14">
    <source>
        <dbReference type="EMBL" id="PRM87083.1"/>
    </source>
</evidence>
<dbReference type="PANTHER" id="PTHR30069">
    <property type="entry name" value="TONB-DEPENDENT OUTER MEMBRANE RECEPTOR"/>
    <property type="match status" value="1"/>
</dbReference>
<evidence type="ECO:0000256" key="8">
    <source>
        <dbReference type="ARBA" id="ARBA00023170"/>
    </source>
</evidence>
<comment type="subcellular location">
    <subcellularLocation>
        <location evidence="1 10">Cell outer membrane</location>
        <topology evidence="1 10">Multi-pass membrane protein</topology>
    </subcellularLocation>
</comment>
<feature type="domain" description="TonB-dependent receptor-like beta-barrel" evidence="12">
    <location>
        <begin position="237"/>
        <end position="643"/>
    </location>
</feature>
<dbReference type="GO" id="GO:0009279">
    <property type="term" value="C:cell outer membrane"/>
    <property type="evidence" value="ECO:0007669"/>
    <property type="project" value="UniProtKB-SubCell"/>
</dbReference>
<comment type="caution">
    <text evidence="14">The sequence shown here is derived from an EMBL/GenBank/DDBJ whole genome shotgun (WGS) entry which is preliminary data.</text>
</comment>
<dbReference type="PROSITE" id="PS52016">
    <property type="entry name" value="TONB_DEPENDENT_REC_3"/>
    <property type="match status" value="1"/>
</dbReference>
<keyword evidence="2 10" id="KW-0813">Transport</keyword>
<proteinExistence type="inferred from homology"/>
<accession>A0A2S9SKI6</accession>
<gene>
    <name evidence="14" type="ORF">CJ669_09275</name>
</gene>
<evidence type="ECO:0000256" key="6">
    <source>
        <dbReference type="ARBA" id="ARBA00023077"/>
    </source>
</evidence>
<evidence type="ECO:0000256" key="10">
    <source>
        <dbReference type="PROSITE-ProRule" id="PRU01360"/>
    </source>
</evidence>
<evidence type="ECO:0000256" key="4">
    <source>
        <dbReference type="ARBA" id="ARBA00022692"/>
    </source>
</evidence>
<keyword evidence="7 10" id="KW-0472">Membrane</keyword>
<dbReference type="Gene3D" id="2.40.170.20">
    <property type="entry name" value="TonB-dependent receptor, beta-barrel domain"/>
    <property type="match status" value="1"/>
</dbReference>
<evidence type="ECO:0000256" key="1">
    <source>
        <dbReference type="ARBA" id="ARBA00004571"/>
    </source>
</evidence>
<dbReference type="PANTHER" id="PTHR30069:SF29">
    <property type="entry name" value="HEMOGLOBIN AND HEMOGLOBIN-HAPTOGLOBIN-BINDING PROTEIN 1-RELATED"/>
    <property type="match status" value="1"/>
</dbReference>
<dbReference type="SUPFAM" id="SSF56935">
    <property type="entry name" value="Porins"/>
    <property type="match status" value="1"/>
</dbReference>
<dbReference type="InterPro" id="IPR000531">
    <property type="entry name" value="Beta-barrel_TonB"/>
</dbReference>
<evidence type="ECO:0000256" key="2">
    <source>
        <dbReference type="ARBA" id="ARBA00022448"/>
    </source>
</evidence>